<dbReference type="PANTHER" id="PTHR24388:SF54">
    <property type="entry name" value="PROTEIN ESCARGOT"/>
    <property type="match status" value="1"/>
</dbReference>
<evidence type="ECO:0000313" key="13">
    <source>
        <dbReference type="RefSeq" id="XP_026277293.1"/>
    </source>
</evidence>
<reference evidence="13 14" key="1">
    <citation type="submission" date="2025-04" db="UniProtKB">
        <authorList>
            <consortium name="RefSeq"/>
        </authorList>
    </citation>
    <scope>IDENTIFICATION</scope>
    <source>
        <tissue evidence="13 14">Whole organism</tissue>
    </source>
</reference>
<keyword evidence="5" id="KW-0862">Zinc</keyword>
<feature type="domain" description="C2H2-type" evidence="11">
    <location>
        <begin position="874"/>
        <end position="897"/>
    </location>
</feature>
<evidence type="ECO:0000256" key="7">
    <source>
        <dbReference type="ARBA" id="ARBA00023242"/>
    </source>
</evidence>
<feature type="region of interest" description="Disordered" evidence="10">
    <location>
        <begin position="719"/>
        <end position="757"/>
    </location>
</feature>
<accession>A0A6J1S9I3</accession>
<evidence type="ECO:0000259" key="11">
    <source>
        <dbReference type="PROSITE" id="PS50157"/>
    </source>
</evidence>
<feature type="compositionally biased region" description="Low complexity" evidence="10">
    <location>
        <begin position="518"/>
        <end position="538"/>
    </location>
</feature>
<evidence type="ECO:0000256" key="5">
    <source>
        <dbReference type="ARBA" id="ARBA00022833"/>
    </source>
</evidence>
<dbReference type="RefSeq" id="XP_026277299.1">
    <property type="nucleotide sequence ID" value="XM_026421514.2"/>
</dbReference>
<feature type="compositionally biased region" description="Acidic residues" evidence="10">
    <location>
        <begin position="252"/>
        <end position="266"/>
    </location>
</feature>
<sequence>MSNLFLNEPSDLQDEPHAGSNCHRQSIEGDFSKRLLCLKPGCEHLHFKSEVEHRNHLLGHITLPTVVVPRLDHSTLQKPFNNPTAKQESLKVRLKLTSQAGSDKRAFKGILASGHNRQSIESAEQISDFFTFEDLLNQTDIRCLKVVKQSQKVLSGPGGLFCSFKEETVTELPEKTFTTQQDRSSGRRPVSEVELDVLTDPTDFEEQGGSVSNSEEQPEQNRYRDGEERENDLEEEEDEEEEEDYDEGGREDYEEGGREEDTEDSASQEPSTAPPSPSPSEILRPRGLLAPEQLVDDDSCYPRSPPISPTRMVEMNGSTSAVSGSDNDSGLSRSPGAFTGGSGAGGEEESSINWDELVNQASSAHSNNDSDTSHENGQTGGSSNGNINNVVSEIGASSVASNILENDPLLLPESSSSAEGEQDNLNLLQNLTSDALPTEVDRGAGSETEYMSLDRLGDAGFCCEVCGERSQDQRVLEEHRALAGHYKCQIMPECGSIVWATSAELAAHQSSIHGVNASQSHQSQSSPHTPSPRTSPRTPGTPPVQQLAQQVQRLPIPPQAGYPPIPGVQYPVPPQMVPMMPQMMPGQMPGQMPQRRPPMGYRMPMPSQAGFGPGSPNQQQPGFSGSIQPRPLNTLVAQQPPRGPAPGRLPPGVMPPRGMVPSTRGQKRSGPVPGVMPPGAKQRRVEGMMPPQSDNGPGKKSDANAVANILATRGITVTPAGGAAGPRGAPAQPPPQARQRQNMLAPAPPPPVTTLNLNSSISIIPTTGAAGNGRQQNNAGFAIPQARSAGRQQVATTNVDRPPRPPTVDLTGDGPQAGSTRLQMGPTNYRGRGRPSTLTRTTCQICDKVFASHDMLNQHMFTVHRQAAPGKLPFRCNLCNAQYPTNQGLQQHRQTYHKETMGMNTALAPGEEMVIPLIDLKQPGVAQRLGQLGIHHCIPLSGLGNQSNGYFSLPVVSIDGSRPGAAGNLRSLGASGVLSIGPIKLVPK</sequence>
<keyword evidence="7" id="KW-0539">Nucleus</keyword>
<dbReference type="RefSeq" id="XP_026277293.1">
    <property type="nucleotide sequence ID" value="XM_026421508.2"/>
</dbReference>
<feature type="compositionally biased region" description="Polar residues" evidence="10">
    <location>
        <begin position="615"/>
        <end position="627"/>
    </location>
</feature>
<feature type="region of interest" description="Disordered" evidence="10">
    <location>
        <begin position="510"/>
        <end position="549"/>
    </location>
</feature>
<dbReference type="PROSITE" id="PS50157">
    <property type="entry name" value="ZINC_FINGER_C2H2_2"/>
    <property type="match status" value="2"/>
</dbReference>
<dbReference type="Proteomes" id="UP000504606">
    <property type="component" value="Unplaced"/>
</dbReference>
<name>A0A6J1S9I3_FRAOC</name>
<feature type="compositionally biased region" description="Polar residues" evidence="10">
    <location>
        <begin position="316"/>
        <end position="332"/>
    </location>
</feature>
<organism evidence="12 13">
    <name type="scientific">Frankliniella occidentalis</name>
    <name type="common">Western flower thrips</name>
    <name type="synonym">Euthrips occidentalis</name>
    <dbReference type="NCBI Taxonomy" id="133901"/>
    <lineage>
        <taxon>Eukaryota</taxon>
        <taxon>Metazoa</taxon>
        <taxon>Ecdysozoa</taxon>
        <taxon>Arthropoda</taxon>
        <taxon>Hexapoda</taxon>
        <taxon>Insecta</taxon>
        <taxon>Pterygota</taxon>
        <taxon>Neoptera</taxon>
        <taxon>Paraneoptera</taxon>
        <taxon>Thysanoptera</taxon>
        <taxon>Terebrantia</taxon>
        <taxon>Thripoidea</taxon>
        <taxon>Thripidae</taxon>
        <taxon>Frankliniella</taxon>
    </lineage>
</organism>
<dbReference type="KEGG" id="foc:113205758"/>
<dbReference type="PANTHER" id="PTHR24388">
    <property type="entry name" value="ZINC FINGER PROTEIN"/>
    <property type="match status" value="1"/>
</dbReference>
<feature type="compositionally biased region" description="Polar residues" evidence="10">
    <location>
        <begin position="790"/>
        <end position="799"/>
    </location>
</feature>
<feature type="compositionally biased region" description="Polar residues" evidence="10">
    <location>
        <begin position="359"/>
        <end position="370"/>
    </location>
</feature>
<evidence type="ECO:0000256" key="1">
    <source>
        <dbReference type="ARBA" id="ARBA00004123"/>
    </source>
</evidence>
<comment type="subcellular location">
    <subcellularLocation>
        <location evidence="1">Nucleus</location>
    </subcellularLocation>
</comment>
<dbReference type="PROSITE" id="PS00028">
    <property type="entry name" value="ZINC_FINGER_C2H2_1"/>
    <property type="match status" value="2"/>
</dbReference>
<feature type="region of interest" description="Disordered" evidence="10">
    <location>
        <begin position="173"/>
        <end position="389"/>
    </location>
</feature>
<evidence type="ECO:0000256" key="4">
    <source>
        <dbReference type="ARBA" id="ARBA00022771"/>
    </source>
</evidence>
<feature type="compositionally biased region" description="Acidic residues" evidence="10">
    <location>
        <begin position="193"/>
        <end position="206"/>
    </location>
</feature>
<dbReference type="GeneID" id="113205758"/>
<dbReference type="OrthoDB" id="5982876at2759"/>
<dbReference type="InterPro" id="IPR050527">
    <property type="entry name" value="Snail/Krueppel_Znf"/>
</dbReference>
<evidence type="ECO:0000256" key="3">
    <source>
        <dbReference type="ARBA" id="ARBA00022737"/>
    </source>
</evidence>
<feature type="compositionally biased region" description="Polar residues" evidence="10">
    <location>
        <begin position="817"/>
        <end position="826"/>
    </location>
</feature>
<dbReference type="Gene3D" id="3.30.160.60">
    <property type="entry name" value="Classic Zinc Finger"/>
    <property type="match status" value="1"/>
</dbReference>
<proteinExistence type="inferred from homology"/>
<dbReference type="GO" id="GO:0008270">
    <property type="term" value="F:zinc ion binding"/>
    <property type="evidence" value="ECO:0007669"/>
    <property type="project" value="UniProtKB-KW"/>
</dbReference>
<evidence type="ECO:0000256" key="6">
    <source>
        <dbReference type="ARBA" id="ARBA00023125"/>
    </source>
</evidence>
<comment type="similarity">
    <text evidence="8">Belongs to the snail C2H2-type zinc-finger protein family.</text>
</comment>
<dbReference type="Pfam" id="PF00096">
    <property type="entry name" value="zf-C2H2"/>
    <property type="match status" value="1"/>
</dbReference>
<evidence type="ECO:0000256" key="2">
    <source>
        <dbReference type="ARBA" id="ARBA00022723"/>
    </source>
</evidence>
<feature type="region of interest" description="Disordered" evidence="10">
    <location>
        <begin position="785"/>
        <end position="836"/>
    </location>
</feature>
<feature type="domain" description="C2H2-type" evidence="11">
    <location>
        <begin position="841"/>
        <end position="869"/>
    </location>
</feature>
<evidence type="ECO:0000256" key="10">
    <source>
        <dbReference type="SAM" id="MobiDB-lite"/>
    </source>
</evidence>
<keyword evidence="4 9" id="KW-0863">Zinc-finger</keyword>
<evidence type="ECO:0000256" key="8">
    <source>
        <dbReference type="ARBA" id="ARBA00037948"/>
    </source>
</evidence>
<dbReference type="SUPFAM" id="SSF57667">
    <property type="entry name" value="beta-beta-alpha zinc fingers"/>
    <property type="match status" value="1"/>
</dbReference>
<keyword evidence="12" id="KW-1185">Reference proteome</keyword>
<feature type="compositionally biased region" description="Acidic residues" evidence="10">
    <location>
        <begin position="228"/>
        <end position="246"/>
    </location>
</feature>
<evidence type="ECO:0000256" key="9">
    <source>
        <dbReference type="PROSITE-ProRule" id="PRU00042"/>
    </source>
</evidence>
<dbReference type="GO" id="GO:0000981">
    <property type="term" value="F:DNA-binding transcription factor activity, RNA polymerase II-specific"/>
    <property type="evidence" value="ECO:0007669"/>
    <property type="project" value="TreeGrafter"/>
</dbReference>
<evidence type="ECO:0000313" key="14">
    <source>
        <dbReference type="RefSeq" id="XP_026277299.1"/>
    </source>
</evidence>
<keyword evidence="2" id="KW-0479">Metal-binding</keyword>
<keyword evidence="6" id="KW-0238">DNA-binding</keyword>
<dbReference type="GO" id="GO:0005634">
    <property type="term" value="C:nucleus"/>
    <property type="evidence" value="ECO:0007669"/>
    <property type="project" value="UniProtKB-SubCell"/>
</dbReference>
<dbReference type="Pfam" id="PF13912">
    <property type="entry name" value="zf-C2H2_6"/>
    <property type="match status" value="1"/>
</dbReference>
<gene>
    <name evidence="13 14" type="primary">LOC113205758</name>
</gene>
<protein>
    <submittedName>
        <fullName evidence="13 14">Arginine-glutamic acid dipeptide repeats protein isoform X1</fullName>
    </submittedName>
</protein>
<dbReference type="InterPro" id="IPR036236">
    <property type="entry name" value="Znf_C2H2_sf"/>
</dbReference>
<dbReference type="AlphaFoldDB" id="A0A6J1S9I3"/>
<dbReference type="SMART" id="SM00355">
    <property type="entry name" value="ZnF_C2H2"/>
    <property type="match status" value="4"/>
</dbReference>
<keyword evidence="3" id="KW-0677">Repeat</keyword>
<feature type="region of interest" description="Disordered" evidence="10">
    <location>
        <begin position="606"/>
        <end position="702"/>
    </location>
</feature>
<dbReference type="InterPro" id="IPR013087">
    <property type="entry name" value="Znf_C2H2_type"/>
</dbReference>
<feature type="region of interest" description="Disordered" evidence="10">
    <location>
        <begin position="1"/>
        <end position="21"/>
    </location>
</feature>
<feature type="compositionally biased region" description="Pro residues" evidence="10">
    <location>
        <begin position="641"/>
        <end position="654"/>
    </location>
</feature>
<evidence type="ECO:0000313" key="12">
    <source>
        <dbReference type="Proteomes" id="UP000504606"/>
    </source>
</evidence>
<dbReference type="GO" id="GO:0000978">
    <property type="term" value="F:RNA polymerase II cis-regulatory region sequence-specific DNA binding"/>
    <property type="evidence" value="ECO:0007669"/>
    <property type="project" value="TreeGrafter"/>
</dbReference>